<dbReference type="Proteomes" id="UP000694552">
    <property type="component" value="Unplaced"/>
</dbReference>
<keyword evidence="7" id="KW-1185">Reference proteome</keyword>
<reference evidence="6" key="1">
    <citation type="submission" date="2025-08" db="UniProtKB">
        <authorList>
            <consortium name="Ensembl"/>
        </authorList>
    </citation>
    <scope>IDENTIFICATION</scope>
</reference>
<dbReference type="PANTHER" id="PTHR46386:SF11">
    <property type="entry name" value="AUTOIMMUNE REGULATOR"/>
    <property type="match status" value="1"/>
</dbReference>
<dbReference type="InterPro" id="IPR004865">
    <property type="entry name" value="HSR_dom"/>
</dbReference>
<sequence>AAGDLRHLLKLHRTEIAMAVDDVFPLLHGLADHDVVPEHVFKETLSQTEREGSHRAFHALLTWLLGRDAATLRDFWAVLFKDYNLERYTRLRPLRGAFPREVELGRQRRGRCLSTSPTAPALHRPQGKRKAPEEQRDGAQAVQPSPHHVPSPGTETPSGMQMGWGAGGAVPEAQWAAPLPAALQAVATSVQRAVAVASSEVPVPRGAVEGILIKHVLEPGRCSPAQPSRPHPQFSPQIQKPLPGRGLPWPGLSPRAGLSWLLPATPLLSRLQSGEPRLHPQGRLPVPTVHSQDPAAHQENEDECAACGDGGELICCDGCPRAFHLACLVPPLPRTALGGDTPTARVHPLGTTATASPRVTSGGGCGGDSRDSPGWTGSGMQSDPGAVPQGAWDGILHWAFQNMARPLADTHGLFA</sequence>
<keyword evidence="1" id="KW-0479">Metal-binding</keyword>
<dbReference type="PROSITE" id="PS51414">
    <property type="entry name" value="HSR"/>
    <property type="match status" value="1"/>
</dbReference>
<dbReference type="InterPro" id="IPR008087">
    <property type="entry name" value="AIRE"/>
</dbReference>
<reference evidence="6" key="2">
    <citation type="submission" date="2025-09" db="UniProtKB">
        <authorList>
            <consortium name="Ensembl"/>
        </authorList>
    </citation>
    <scope>IDENTIFICATION</scope>
</reference>
<dbReference type="GO" id="GO:0008270">
    <property type="term" value="F:zinc ion binding"/>
    <property type="evidence" value="ECO:0007669"/>
    <property type="project" value="UniProtKB-KW"/>
</dbReference>
<dbReference type="InterPro" id="IPR043563">
    <property type="entry name" value="Sp110/Sp140/Sp140L-like"/>
</dbReference>
<dbReference type="InterPro" id="IPR011011">
    <property type="entry name" value="Znf_FYVE_PHD"/>
</dbReference>
<dbReference type="SUPFAM" id="SSF57903">
    <property type="entry name" value="FYVE/PHD zinc finger"/>
    <property type="match status" value="1"/>
</dbReference>
<keyword evidence="3" id="KW-0862">Zinc</keyword>
<dbReference type="GO" id="GO:0005634">
    <property type="term" value="C:nucleus"/>
    <property type="evidence" value="ECO:0007669"/>
    <property type="project" value="InterPro"/>
</dbReference>
<feature type="region of interest" description="Disordered" evidence="4">
    <location>
        <begin position="106"/>
        <end position="167"/>
    </location>
</feature>
<dbReference type="SMART" id="SM00249">
    <property type="entry name" value="PHD"/>
    <property type="match status" value="1"/>
</dbReference>
<evidence type="ECO:0000259" key="5">
    <source>
        <dbReference type="PROSITE" id="PS51414"/>
    </source>
</evidence>
<dbReference type="Pfam" id="PF03172">
    <property type="entry name" value="HSR"/>
    <property type="match status" value="1"/>
</dbReference>
<organism evidence="6 7">
    <name type="scientific">Otus sunia</name>
    <name type="common">Oriental scops-owl</name>
    <dbReference type="NCBI Taxonomy" id="257818"/>
    <lineage>
        <taxon>Eukaryota</taxon>
        <taxon>Metazoa</taxon>
        <taxon>Chordata</taxon>
        <taxon>Craniata</taxon>
        <taxon>Vertebrata</taxon>
        <taxon>Euteleostomi</taxon>
        <taxon>Archelosauria</taxon>
        <taxon>Archosauria</taxon>
        <taxon>Dinosauria</taxon>
        <taxon>Saurischia</taxon>
        <taxon>Theropoda</taxon>
        <taxon>Coelurosauria</taxon>
        <taxon>Aves</taxon>
        <taxon>Neognathae</taxon>
        <taxon>Neoaves</taxon>
        <taxon>Telluraves</taxon>
        <taxon>Strigiformes</taxon>
        <taxon>Strigidae</taxon>
        <taxon>Otus</taxon>
    </lineage>
</organism>
<accession>A0A8C8AA08</accession>
<dbReference type="GO" id="GO:0005737">
    <property type="term" value="C:cytoplasm"/>
    <property type="evidence" value="ECO:0007669"/>
    <property type="project" value="InterPro"/>
</dbReference>
<evidence type="ECO:0000313" key="6">
    <source>
        <dbReference type="Ensembl" id="ENSOSUP00000002376.1"/>
    </source>
</evidence>
<dbReference type="CDD" id="cd15539">
    <property type="entry name" value="PHD1_AIRE"/>
    <property type="match status" value="1"/>
</dbReference>
<dbReference type="InterPro" id="IPR019787">
    <property type="entry name" value="Znf_PHD-finger"/>
</dbReference>
<proteinExistence type="predicted"/>
<protein>
    <submittedName>
        <fullName evidence="6">Autoimmune regulator</fullName>
    </submittedName>
</protein>
<dbReference type="Gene3D" id="3.30.40.10">
    <property type="entry name" value="Zinc/RING finger domain, C3HC4 (zinc finger)"/>
    <property type="match status" value="1"/>
</dbReference>
<evidence type="ECO:0000256" key="4">
    <source>
        <dbReference type="SAM" id="MobiDB-lite"/>
    </source>
</evidence>
<evidence type="ECO:0000256" key="1">
    <source>
        <dbReference type="ARBA" id="ARBA00022723"/>
    </source>
</evidence>
<dbReference type="Pfam" id="PF00628">
    <property type="entry name" value="PHD"/>
    <property type="match status" value="1"/>
</dbReference>
<dbReference type="InterPro" id="IPR001965">
    <property type="entry name" value="Znf_PHD"/>
</dbReference>
<evidence type="ECO:0000256" key="3">
    <source>
        <dbReference type="ARBA" id="ARBA00022833"/>
    </source>
</evidence>
<dbReference type="InterPro" id="IPR013083">
    <property type="entry name" value="Znf_RING/FYVE/PHD"/>
</dbReference>
<dbReference type="Ensembl" id="ENSOSUT00000002425.1">
    <property type="protein sequence ID" value="ENSOSUP00000002376.1"/>
    <property type="gene ID" value="ENSOSUG00000001667.1"/>
</dbReference>
<dbReference type="PRINTS" id="PR01711">
    <property type="entry name" value="AIREGULATOR"/>
</dbReference>
<feature type="region of interest" description="Disordered" evidence="4">
    <location>
        <begin position="220"/>
        <end position="241"/>
    </location>
</feature>
<dbReference type="GO" id="GO:0045182">
    <property type="term" value="F:translation regulator activity"/>
    <property type="evidence" value="ECO:0007669"/>
    <property type="project" value="InterPro"/>
</dbReference>
<evidence type="ECO:0000256" key="2">
    <source>
        <dbReference type="ARBA" id="ARBA00022771"/>
    </source>
</evidence>
<evidence type="ECO:0000313" key="7">
    <source>
        <dbReference type="Proteomes" id="UP000694552"/>
    </source>
</evidence>
<dbReference type="PANTHER" id="PTHR46386">
    <property type="entry name" value="NUCLEAR BODY PROTEIN SP140"/>
    <property type="match status" value="1"/>
</dbReference>
<feature type="region of interest" description="Disordered" evidence="4">
    <location>
        <begin position="347"/>
        <end position="388"/>
    </location>
</feature>
<dbReference type="AlphaFoldDB" id="A0A8C8AA08"/>
<dbReference type="GO" id="GO:0000981">
    <property type="term" value="F:DNA-binding transcription factor activity, RNA polymerase II-specific"/>
    <property type="evidence" value="ECO:0007669"/>
    <property type="project" value="TreeGrafter"/>
</dbReference>
<dbReference type="GO" id="GO:0006959">
    <property type="term" value="P:humoral immune response"/>
    <property type="evidence" value="ECO:0007669"/>
    <property type="project" value="InterPro"/>
</dbReference>
<keyword evidence="2" id="KW-0863">Zinc-finger</keyword>
<feature type="domain" description="HSR" evidence="5">
    <location>
        <begin position="1"/>
        <end position="103"/>
    </location>
</feature>
<name>A0A8C8AA08_9STRI</name>
<dbReference type="GO" id="GO:0003677">
    <property type="term" value="F:DNA binding"/>
    <property type="evidence" value="ECO:0007669"/>
    <property type="project" value="InterPro"/>
</dbReference>